<proteinExistence type="predicted"/>
<name>L1MMJ1_9CORY</name>
<organism evidence="1 2">
    <name type="scientific">Corynebacterium durum F0235</name>
    <dbReference type="NCBI Taxonomy" id="1035195"/>
    <lineage>
        <taxon>Bacteria</taxon>
        <taxon>Bacillati</taxon>
        <taxon>Actinomycetota</taxon>
        <taxon>Actinomycetes</taxon>
        <taxon>Mycobacteriales</taxon>
        <taxon>Corynebacteriaceae</taxon>
        <taxon>Corynebacterium</taxon>
    </lineage>
</organism>
<accession>L1MMJ1</accession>
<dbReference type="PATRIC" id="fig|1035195.3.peg.108"/>
<comment type="caution">
    <text evidence="1">The sequence shown here is derived from an EMBL/GenBank/DDBJ whole genome shotgun (WGS) entry which is preliminary data.</text>
</comment>
<evidence type="ECO:0000313" key="1">
    <source>
        <dbReference type="EMBL" id="EKX92452.1"/>
    </source>
</evidence>
<gene>
    <name evidence="1" type="ORF">HMPREF9997_00118</name>
</gene>
<dbReference type="EMBL" id="AMEM01000005">
    <property type="protein sequence ID" value="EKX92452.1"/>
    <property type="molecule type" value="Genomic_DNA"/>
</dbReference>
<dbReference type="AlphaFoldDB" id="L1MMJ1"/>
<reference evidence="1 2" key="1">
    <citation type="submission" date="2012-05" db="EMBL/GenBank/DDBJ databases">
        <authorList>
            <person name="Weinstock G."/>
            <person name="Sodergren E."/>
            <person name="Lobos E.A."/>
            <person name="Fulton L."/>
            <person name="Fulton R."/>
            <person name="Courtney L."/>
            <person name="Fronick C."/>
            <person name="O'Laughlin M."/>
            <person name="Godfrey J."/>
            <person name="Wilson R.M."/>
            <person name="Miner T."/>
            <person name="Farmer C."/>
            <person name="Delehaunty K."/>
            <person name="Cordes M."/>
            <person name="Minx P."/>
            <person name="Tomlinson C."/>
            <person name="Chen J."/>
            <person name="Wollam A."/>
            <person name="Pepin K.H."/>
            <person name="Bhonagiri V."/>
            <person name="Zhang X."/>
            <person name="Suruliraj S."/>
            <person name="Warren W."/>
            <person name="Mitreva M."/>
            <person name="Mardis E.R."/>
            <person name="Wilson R.K."/>
        </authorList>
    </citation>
    <scope>NUCLEOTIDE SEQUENCE [LARGE SCALE GENOMIC DNA]</scope>
    <source>
        <strain evidence="1 2">F0235</strain>
    </source>
</reference>
<dbReference type="Proteomes" id="UP000010445">
    <property type="component" value="Unassembled WGS sequence"/>
</dbReference>
<sequence>MIAVLMVSSVLDWRYRHQGCAGQKAERSGQYVSDFWGVGW</sequence>
<dbReference type="STRING" id="1035195.HMPREF9997_00118"/>
<keyword evidence="2" id="KW-1185">Reference proteome</keyword>
<dbReference type="HOGENOM" id="CLU_3288130_0_0_11"/>
<protein>
    <submittedName>
        <fullName evidence="1">Uncharacterized protein</fullName>
    </submittedName>
</protein>
<evidence type="ECO:0000313" key="2">
    <source>
        <dbReference type="Proteomes" id="UP000010445"/>
    </source>
</evidence>